<dbReference type="Proteomes" id="UP000794436">
    <property type="component" value="Unassembled WGS sequence"/>
</dbReference>
<feature type="chain" id="PRO_5035471242" description="Protein kinase domain-containing protein" evidence="2">
    <location>
        <begin position="23"/>
        <end position="734"/>
    </location>
</feature>
<dbReference type="PANTHER" id="PTHR44329">
    <property type="entry name" value="SERINE/THREONINE-PROTEIN KINASE TNNI3K-RELATED"/>
    <property type="match status" value="1"/>
</dbReference>
<dbReference type="InterPro" id="IPR011009">
    <property type="entry name" value="Kinase-like_dom_sf"/>
</dbReference>
<dbReference type="InterPro" id="IPR000719">
    <property type="entry name" value="Prot_kinase_dom"/>
</dbReference>
<evidence type="ECO:0000256" key="2">
    <source>
        <dbReference type="SAM" id="SignalP"/>
    </source>
</evidence>
<dbReference type="CDD" id="cd13999">
    <property type="entry name" value="STKc_MAP3K-like"/>
    <property type="match status" value="1"/>
</dbReference>
<dbReference type="SUPFAM" id="SSF56112">
    <property type="entry name" value="Protein kinase-like (PK-like)"/>
    <property type="match status" value="1"/>
</dbReference>
<evidence type="ECO:0000313" key="5">
    <source>
        <dbReference type="Proteomes" id="UP000794436"/>
    </source>
</evidence>
<protein>
    <recommendedName>
        <fullName evidence="3">Protein kinase domain-containing protein</fullName>
    </recommendedName>
</protein>
<keyword evidence="2" id="KW-0732">Signal</keyword>
<keyword evidence="1" id="KW-0472">Membrane</keyword>
<organism evidence="4 5">
    <name type="scientific">Pythium oligandrum</name>
    <name type="common">Mycoparasitic fungus</name>
    <dbReference type="NCBI Taxonomy" id="41045"/>
    <lineage>
        <taxon>Eukaryota</taxon>
        <taxon>Sar</taxon>
        <taxon>Stramenopiles</taxon>
        <taxon>Oomycota</taxon>
        <taxon>Peronosporomycetes</taxon>
        <taxon>Pythiales</taxon>
        <taxon>Pythiaceae</taxon>
        <taxon>Pythium</taxon>
    </lineage>
</organism>
<dbReference type="GO" id="GO:0004674">
    <property type="term" value="F:protein serine/threonine kinase activity"/>
    <property type="evidence" value="ECO:0007669"/>
    <property type="project" value="TreeGrafter"/>
</dbReference>
<feature type="domain" description="Protein kinase" evidence="3">
    <location>
        <begin position="440"/>
        <end position="716"/>
    </location>
</feature>
<dbReference type="GO" id="GO:0005524">
    <property type="term" value="F:ATP binding"/>
    <property type="evidence" value="ECO:0007669"/>
    <property type="project" value="InterPro"/>
</dbReference>
<dbReference type="PANTHER" id="PTHR44329:SF214">
    <property type="entry name" value="PROTEIN KINASE DOMAIN-CONTAINING PROTEIN"/>
    <property type="match status" value="1"/>
</dbReference>
<dbReference type="Pfam" id="PF00069">
    <property type="entry name" value="Pkinase"/>
    <property type="match status" value="1"/>
</dbReference>
<evidence type="ECO:0000256" key="1">
    <source>
        <dbReference type="SAM" id="Phobius"/>
    </source>
</evidence>
<dbReference type="Gene3D" id="3.30.200.20">
    <property type="entry name" value="Phosphorylase Kinase, domain 1"/>
    <property type="match status" value="1"/>
</dbReference>
<evidence type="ECO:0000313" key="4">
    <source>
        <dbReference type="EMBL" id="TMW56344.1"/>
    </source>
</evidence>
<accession>A0A8K1C4K6</accession>
<feature type="transmembrane region" description="Helical" evidence="1">
    <location>
        <begin position="364"/>
        <end position="389"/>
    </location>
</feature>
<comment type="caution">
    <text evidence="4">The sequence shown here is derived from an EMBL/GenBank/DDBJ whole genome shotgun (WGS) entry which is preliminary data.</text>
</comment>
<gene>
    <name evidence="4" type="ORF">Poli38472_006354</name>
</gene>
<reference evidence="4" key="1">
    <citation type="submission" date="2019-03" db="EMBL/GenBank/DDBJ databases">
        <title>Long read genome sequence of the mycoparasitic Pythium oligandrum ATCC 38472 isolated from sugarbeet rhizosphere.</title>
        <authorList>
            <person name="Gaulin E."/>
        </authorList>
    </citation>
    <scope>NUCLEOTIDE SEQUENCE</scope>
    <source>
        <strain evidence="4">ATCC 38472_TT</strain>
    </source>
</reference>
<dbReference type="InterPro" id="IPR051681">
    <property type="entry name" value="Ser/Thr_Kinases-Pseudokinases"/>
</dbReference>
<dbReference type="AlphaFoldDB" id="A0A8K1C4K6"/>
<dbReference type="OrthoDB" id="4062651at2759"/>
<dbReference type="Gene3D" id="1.10.510.10">
    <property type="entry name" value="Transferase(Phosphotransferase) domain 1"/>
    <property type="match status" value="1"/>
</dbReference>
<proteinExistence type="predicted"/>
<sequence>MKRWQAVLLALLLSATTSSVLAFSGSGSIGIGLDPCVSSLESLVRNNQSVLILVNEEATRSTPTSTVVCNGQPAVMTRASANTSNHACFSSDLSSNLSCSCLTGFENSTEWVFRLTEPAETQGDGMPTVLPNTDALGVNAVLFLGVPPTVTSIQLIGATENPLSIDYLVPPILFSEGCGGTEPTLVCATPDSALSTIAIQNIDLSKLQLKTKFLPPGLDSLSMTSCNISRVTANLLETFSRLSSLDLSNNHLNGAFQDLPPTTCLTGICTLENLNLSQNSLTLFPANLLSMDKLKQLDLSENPFNNISVDETTYTALTKLDVFRMDSNETDCSTGTLESVHGADVCLVLSSATTSSELETSNSALVYGMIGGGIVLAVIMIAGVAFVLVRRKRQRGSRSSKEVDIFSAHTLTYNMSHPSNNSSLINDPIIITNRIPFKDIRVASCINAGGFGLVYSGVYNRRRVAIKKIRPEYAGKIKFIESFLREVCLMATLTHPRIVEFIGVAWDSLHNLCAVTEYMERGDLRNVLHGFKQRGTRLTWISHKITIAMHIAEGLTYLHSLDPKVIHRDLKSKNVLLDSDLHAKLSDFGISRERKFEETHMTAGIGTSFWIAPEVLLGKDYDERADIYSFGVVLSEIDTDDYPYWNDHNQNADVGNKAQEHMILQLVANGSMRPTFSESCPDEILSLAEACLQLNPADRPSAAEIAYRLQQMQQFVAPSAVSVASSLSMGFSTR</sequence>
<keyword evidence="5" id="KW-1185">Reference proteome</keyword>
<keyword evidence="1" id="KW-1133">Transmembrane helix</keyword>
<name>A0A8K1C4K6_PYTOL</name>
<dbReference type="InterPro" id="IPR008271">
    <property type="entry name" value="Ser/Thr_kinase_AS"/>
</dbReference>
<dbReference type="PROSITE" id="PS00108">
    <property type="entry name" value="PROTEIN_KINASE_ST"/>
    <property type="match status" value="1"/>
</dbReference>
<dbReference type="EMBL" id="SPLM01000145">
    <property type="protein sequence ID" value="TMW56344.1"/>
    <property type="molecule type" value="Genomic_DNA"/>
</dbReference>
<feature type="signal peptide" evidence="2">
    <location>
        <begin position="1"/>
        <end position="22"/>
    </location>
</feature>
<dbReference type="Gene3D" id="3.80.10.10">
    <property type="entry name" value="Ribonuclease Inhibitor"/>
    <property type="match status" value="1"/>
</dbReference>
<dbReference type="SUPFAM" id="SSF52047">
    <property type="entry name" value="RNI-like"/>
    <property type="match status" value="1"/>
</dbReference>
<dbReference type="PROSITE" id="PS50011">
    <property type="entry name" value="PROTEIN_KINASE_DOM"/>
    <property type="match status" value="1"/>
</dbReference>
<dbReference type="InterPro" id="IPR032675">
    <property type="entry name" value="LRR_dom_sf"/>
</dbReference>
<evidence type="ECO:0000259" key="3">
    <source>
        <dbReference type="PROSITE" id="PS50011"/>
    </source>
</evidence>
<dbReference type="SMART" id="SM00220">
    <property type="entry name" value="S_TKc"/>
    <property type="match status" value="1"/>
</dbReference>
<keyword evidence="1" id="KW-0812">Transmembrane</keyword>